<dbReference type="PANTHER" id="PTHR12375">
    <property type="entry name" value="RNA-BINDING PROTEIN LUC7-RELATED"/>
    <property type="match status" value="1"/>
</dbReference>
<feature type="compositionally biased region" description="Basic residues" evidence="3">
    <location>
        <begin position="344"/>
        <end position="388"/>
    </location>
</feature>
<feature type="coiled-coil region" evidence="2">
    <location>
        <begin position="145"/>
        <end position="176"/>
    </location>
</feature>
<dbReference type="GeneID" id="106169954"/>
<protein>
    <submittedName>
        <fullName evidence="5">RNA-binding protein Luc7-like 1 isoform X1</fullName>
    </submittedName>
    <submittedName>
        <fullName evidence="7">RNA-binding protein Luc7-like 1 isoform X2</fullName>
    </submittedName>
    <submittedName>
        <fullName evidence="6">RNA-binding protein Luc7-like 1 isoform X3</fullName>
    </submittedName>
</protein>
<feature type="region of interest" description="Disordered" evidence="3">
    <location>
        <begin position="231"/>
        <end position="436"/>
    </location>
</feature>
<evidence type="ECO:0000256" key="1">
    <source>
        <dbReference type="ARBA" id="ARBA00005655"/>
    </source>
</evidence>
<dbReference type="RefSeq" id="XP_013405085.1">
    <property type="nucleotide sequence ID" value="XM_013549631.1"/>
</dbReference>
<comment type="similarity">
    <text evidence="1">Belongs to the Luc7 family.</text>
</comment>
<dbReference type="AlphaFoldDB" id="A0A1S3J3V9"/>
<dbReference type="RefSeq" id="XP_013405084.1">
    <property type="nucleotide sequence ID" value="XM_013549630.1"/>
</dbReference>
<dbReference type="GO" id="GO:0006376">
    <property type="term" value="P:mRNA splice site recognition"/>
    <property type="evidence" value="ECO:0007669"/>
    <property type="project" value="InterPro"/>
</dbReference>
<dbReference type="GO" id="GO:0003729">
    <property type="term" value="F:mRNA binding"/>
    <property type="evidence" value="ECO:0007669"/>
    <property type="project" value="InterPro"/>
</dbReference>
<proteinExistence type="inferred from homology"/>
<feature type="compositionally biased region" description="Basic residues" evidence="3">
    <location>
        <begin position="262"/>
        <end position="308"/>
    </location>
</feature>
<evidence type="ECO:0000313" key="6">
    <source>
        <dbReference type="RefSeq" id="XP_013405084.1"/>
    </source>
</evidence>
<name>A0A1S3J3V9_LINAN</name>
<dbReference type="InterPro" id="IPR004882">
    <property type="entry name" value="Luc7-rel"/>
</dbReference>
<evidence type="ECO:0000256" key="3">
    <source>
        <dbReference type="SAM" id="MobiDB-lite"/>
    </source>
</evidence>
<keyword evidence="4" id="KW-1185">Reference proteome</keyword>
<dbReference type="OrthoDB" id="153872at2759"/>
<feature type="compositionally biased region" description="Basic and acidic residues" evidence="3">
    <location>
        <begin position="408"/>
        <end position="419"/>
    </location>
</feature>
<dbReference type="KEGG" id="lak:106169954"/>
<keyword evidence="2" id="KW-0175">Coiled coil</keyword>
<dbReference type="RefSeq" id="XP_013405083.1">
    <property type="nucleotide sequence ID" value="XM_013549629.1"/>
</dbReference>
<evidence type="ECO:0000313" key="4">
    <source>
        <dbReference type="Proteomes" id="UP000085678"/>
    </source>
</evidence>
<feature type="compositionally biased region" description="Basic and acidic residues" evidence="3">
    <location>
        <begin position="231"/>
        <end position="261"/>
    </location>
</feature>
<dbReference type="STRING" id="7574.A0A1S3J3V9"/>
<evidence type="ECO:0000313" key="7">
    <source>
        <dbReference type="RefSeq" id="XP_013405085.1"/>
    </source>
</evidence>
<sequence>MSAHEQMKNMLDQLMGTGRDGENNKFKVTFDDPRVCKSFLMNCCPHDILASTRMDLGDCPKIHDLALRADFEKASRHKDYYYDIDAMEHLSSFIADCDRRTEQAKKRLKETQQELSDEANSKAEIIHVLGEEVGTKLAKSEELGAQGLVDESMKLLEEMEELKKKKQQAEIEYRNSMPASSYQQQKLRVCEVCSAYLGIHDNDRRLADHFGGKLHLGFITIRSKLEDLKKSVAERREKREKEREDRRKEREMEAHSREASRKPSRSRSRSRAKRSRSGSRSRRKRSRSRSRSRNRRRRSRSGSRRRRSYSNSSKSRSRSRSGSRTSRQKRPRRRRSRSYDSGSRRSRSRSRSRHNRRRSRSRSRSRRSRRGGGRRSRTRSRSRSRKERSRSGERSWRKSPSPSKTRKRNDEENSLEREIVSTGEDEDIKNGDVAAE</sequence>
<organism evidence="4 7">
    <name type="scientific">Lingula anatina</name>
    <name type="common">Brachiopod</name>
    <name type="synonym">Lingula unguis</name>
    <dbReference type="NCBI Taxonomy" id="7574"/>
    <lineage>
        <taxon>Eukaryota</taxon>
        <taxon>Metazoa</taxon>
        <taxon>Spiralia</taxon>
        <taxon>Lophotrochozoa</taxon>
        <taxon>Brachiopoda</taxon>
        <taxon>Linguliformea</taxon>
        <taxon>Lingulata</taxon>
        <taxon>Lingulida</taxon>
        <taxon>Linguloidea</taxon>
        <taxon>Lingulidae</taxon>
        <taxon>Lingula</taxon>
    </lineage>
</organism>
<dbReference type="Pfam" id="PF03194">
    <property type="entry name" value="LUC7"/>
    <property type="match status" value="1"/>
</dbReference>
<reference evidence="5 6" key="1">
    <citation type="submission" date="2025-04" db="UniProtKB">
        <authorList>
            <consortium name="RefSeq"/>
        </authorList>
    </citation>
    <scope>IDENTIFICATION</scope>
    <source>
        <tissue evidence="5 6">Gonads</tissue>
    </source>
</reference>
<feature type="compositionally biased region" description="Basic residues" evidence="3">
    <location>
        <begin position="315"/>
        <end position="336"/>
    </location>
</feature>
<feature type="coiled-coil region" evidence="2">
    <location>
        <begin position="94"/>
        <end position="121"/>
    </location>
</feature>
<dbReference type="GO" id="GO:0005685">
    <property type="term" value="C:U1 snRNP"/>
    <property type="evidence" value="ECO:0007669"/>
    <property type="project" value="InterPro"/>
</dbReference>
<evidence type="ECO:0000313" key="5">
    <source>
        <dbReference type="RefSeq" id="XP_013405083.1"/>
    </source>
</evidence>
<gene>
    <name evidence="5 6 7" type="primary">LOC106169954</name>
</gene>
<accession>A0A1S3J3V9</accession>
<evidence type="ECO:0000256" key="2">
    <source>
        <dbReference type="SAM" id="Coils"/>
    </source>
</evidence>
<dbReference type="Proteomes" id="UP000085678">
    <property type="component" value="Unplaced"/>
</dbReference>